<proteinExistence type="predicted"/>
<gene>
    <name evidence="3" type="ORF">GCM10023189_59200</name>
</gene>
<reference evidence="4" key="1">
    <citation type="journal article" date="2019" name="Int. J. Syst. Evol. Microbiol.">
        <title>The Global Catalogue of Microorganisms (GCM) 10K type strain sequencing project: providing services to taxonomists for standard genome sequencing and annotation.</title>
        <authorList>
            <consortium name="The Broad Institute Genomics Platform"/>
            <consortium name="The Broad Institute Genome Sequencing Center for Infectious Disease"/>
            <person name="Wu L."/>
            <person name="Ma J."/>
        </authorList>
    </citation>
    <scope>NUCLEOTIDE SEQUENCE [LARGE SCALE GENOMIC DNA]</scope>
    <source>
        <strain evidence="4">JCM 17927</strain>
    </source>
</reference>
<dbReference type="PROSITE" id="PS51746">
    <property type="entry name" value="PPM_2"/>
    <property type="match status" value="1"/>
</dbReference>
<evidence type="ECO:0000313" key="3">
    <source>
        <dbReference type="EMBL" id="GAA4470504.1"/>
    </source>
</evidence>
<dbReference type="PROSITE" id="PS50067">
    <property type="entry name" value="KINESIN_MOTOR_2"/>
    <property type="match status" value="1"/>
</dbReference>
<dbReference type="PANTHER" id="PTHR47992">
    <property type="entry name" value="PROTEIN PHOSPHATASE"/>
    <property type="match status" value="1"/>
</dbReference>
<evidence type="ECO:0000259" key="1">
    <source>
        <dbReference type="PROSITE" id="PS50067"/>
    </source>
</evidence>
<feature type="domain" description="PPM-type phosphatase" evidence="2">
    <location>
        <begin position="2"/>
        <end position="248"/>
    </location>
</feature>
<organism evidence="3 4">
    <name type="scientific">Nibrella saemangeumensis</name>
    <dbReference type="NCBI Taxonomy" id="1084526"/>
    <lineage>
        <taxon>Bacteria</taxon>
        <taxon>Pseudomonadati</taxon>
        <taxon>Bacteroidota</taxon>
        <taxon>Cytophagia</taxon>
        <taxon>Cytophagales</taxon>
        <taxon>Spirosomataceae</taxon>
        <taxon>Nibrella</taxon>
    </lineage>
</organism>
<keyword evidence="4" id="KW-1185">Reference proteome</keyword>
<protein>
    <submittedName>
        <fullName evidence="3">Stp1/IreP family PP2C-type Ser/Thr phosphatase</fullName>
    </submittedName>
</protein>
<dbReference type="InterPro" id="IPR001932">
    <property type="entry name" value="PPM-type_phosphatase-like_dom"/>
</dbReference>
<dbReference type="SMART" id="SM00331">
    <property type="entry name" value="PP2C_SIG"/>
    <property type="match status" value="1"/>
</dbReference>
<sequence length="280" mass="30596">MNSLLLSAQTDTGQQRQDNQDTFISTPLWGAHTALLVVIDGVGGYAGGDKAATIARDCISRYMATPNGDPLTMLREAVVYANNQIVAYRGHDPALAQMCCVLTAALADAQAATLSFVHVGDTRLYRFRQHSVEKLTRDHSLVGAREDAQELTEAEAMNHPRRNEVLRTVGSELHRVDDPDFLEWGQTNFQPGDQLLLCSDGLTDMLTLAQVAAVLNRPLSLDDQVTELIRHANERGGQDNITVVLACFPAERAEGEGEAPAEVPVNNRTQVVTTYQNQTD</sequence>
<dbReference type="InterPro" id="IPR015655">
    <property type="entry name" value="PP2C"/>
</dbReference>
<dbReference type="Gene3D" id="3.60.40.10">
    <property type="entry name" value="PPM-type phosphatase domain"/>
    <property type="match status" value="1"/>
</dbReference>
<evidence type="ECO:0000259" key="2">
    <source>
        <dbReference type="PROSITE" id="PS51746"/>
    </source>
</evidence>
<dbReference type="InterPro" id="IPR036457">
    <property type="entry name" value="PPM-type-like_dom_sf"/>
</dbReference>
<dbReference type="EMBL" id="BAABHD010000084">
    <property type="protein sequence ID" value="GAA4470504.1"/>
    <property type="molecule type" value="Genomic_DNA"/>
</dbReference>
<dbReference type="Proteomes" id="UP001501175">
    <property type="component" value="Unassembled WGS sequence"/>
</dbReference>
<feature type="domain" description="Kinesin motor" evidence="1">
    <location>
        <begin position="240"/>
        <end position="280"/>
    </location>
</feature>
<name>A0ABP8NP47_9BACT</name>
<comment type="caution">
    <text evidence="3">The sequence shown here is derived from an EMBL/GenBank/DDBJ whole genome shotgun (WGS) entry which is preliminary data.</text>
</comment>
<dbReference type="SMART" id="SM00332">
    <property type="entry name" value="PP2Cc"/>
    <property type="match status" value="1"/>
</dbReference>
<dbReference type="Pfam" id="PF13672">
    <property type="entry name" value="PP2C_2"/>
    <property type="match status" value="1"/>
</dbReference>
<evidence type="ECO:0000313" key="4">
    <source>
        <dbReference type="Proteomes" id="UP001501175"/>
    </source>
</evidence>
<dbReference type="RefSeq" id="WP_345250065.1">
    <property type="nucleotide sequence ID" value="NZ_BAABHD010000084.1"/>
</dbReference>
<dbReference type="CDD" id="cd00143">
    <property type="entry name" value="PP2Cc"/>
    <property type="match status" value="1"/>
</dbReference>
<accession>A0ABP8NP47</accession>
<dbReference type="InterPro" id="IPR001752">
    <property type="entry name" value="Kinesin_motor_dom"/>
</dbReference>
<dbReference type="SUPFAM" id="SSF81606">
    <property type="entry name" value="PP2C-like"/>
    <property type="match status" value="1"/>
</dbReference>